<dbReference type="InterPro" id="IPR036388">
    <property type="entry name" value="WH-like_DNA-bd_sf"/>
</dbReference>
<dbReference type="SUPFAM" id="SSF46894">
    <property type="entry name" value="C-terminal effector domain of the bipartite response regulators"/>
    <property type="match status" value="1"/>
</dbReference>
<evidence type="ECO:0000313" key="3">
    <source>
        <dbReference type="EMBL" id="SVC61127.1"/>
    </source>
</evidence>
<dbReference type="PROSITE" id="PS51755">
    <property type="entry name" value="OMPR_PHOB"/>
    <property type="match status" value="1"/>
</dbReference>
<accession>A0A382NLD8</accession>
<dbReference type="SMART" id="SM00862">
    <property type="entry name" value="Trans_reg_C"/>
    <property type="match status" value="1"/>
</dbReference>
<keyword evidence="1" id="KW-0238">DNA-binding</keyword>
<organism evidence="3">
    <name type="scientific">marine metagenome</name>
    <dbReference type="NCBI Taxonomy" id="408172"/>
    <lineage>
        <taxon>unclassified sequences</taxon>
        <taxon>metagenomes</taxon>
        <taxon>ecological metagenomes</taxon>
    </lineage>
</organism>
<dbReference type="EMBL" id="UINC01100796">
    <property type="protein sequence ID" value="SVC61127.1"/>
    <property type="molecule type" value="Genomic_DNA"/>
</dbReference>
<dbReference type="Gene3D" id="1.10.10.10">
    <property type="entry name" value="Winged helix-like DNA-binding domain superfamily/Winged helix DNA-binding domain"/>
    <property type="match status" value="1"/>
</dbReference>
<proteinExistence type="predicted"/>
<dbReference type="AlphaFoldDB" id="A0A382NLD8"/>
<dbReference type="CDD" id="cd00383">
    <property type="entry name" value="trans_reg_C"/>
    <property type="match status" value="1"/>
</dbReference>
<dbReference type="GO" id="GO:0006355">
    <property type="term" value="P:regulation of DNA-templated transcription"/>
    <property type="evidence" value="ECO:0007669"/>
    <property type="project" value="InterPro"/>
</dbReference>
<feature type="domain" description="OmpR/PhoB-type" evidence="2">
    <location>
        <begin position="15"/>
        <end position="119"/>
    </location>
</feature>
<evidence type="ECO:0000256" key="1">
    <source>
        <dbReference type="ARBA" id="ARBA00023125"/>
    </source>
</evidence>
<dbReference type="GO" id="GO:0000160">
    <property type="term" value="P:phosphorelay signal transduction system"/>
    <property type="evidence" value="ECO:0007669"/>
    <property type="project" value="InterPro"/>
</dbReference>
<gene>
    <name evidence="3" type="ORF">METZ01_LOCUS313981</name>
</gene>
<feature type="non-terminal residue" evidence="3">
    <location>
        <position position="1"/>
    </location>
</feature>
<dbReference type="Pfam" id="PF00486">
    <property type="entry name" value="Trans_reg_C"/>
    <property type="match status" value="1"/>
</dbReference>
<reference evidence="3" key="1">
    <citation type="submission" date="2018-05" db="EMBL/GenBank/DDBJ databases">
        <authorList>
            <person name="Lanie J.A."/>
            <person name="Ng W.-L."/>
            <person name="Kazmierczak K.M."/>
            <person name="Andrzejewski T.M."/>
            <person name="Davidsen T.M."/>
            <person name="Wayne K.J."/>
            <person name="Tettelin H."/>
            <person name="Glass J.I."/>
            <person name="Rusch D."/>
            <person name="Podicherti R."/>
            <person name="Tsui H.-C.T."/>
            <person name="Winkler M.E."/>
        </authorList>
    </citation>
    <scope>NUCLEOTIDE SEQUENCE</scope>
</reference>
<sequence length="119" mass="14006">VARRIKNIIKREEEPKSTSRDSKFDWDDDKKIITYKGKRLTLAPLEKLILRYLIMRPGRVISREEFIDNCWPVNPNIKSDKVVDVYISKIRNAIKAIDPQINKFQIITTRSGEGFMLEE</sequence>
<dbReference type="InterPro" id="IPR001867">
    <property type="entry name" value="OmpR/PhoB-type_DNA-bd"/>
</dbReference>
<protein>
    <recommendedName>
        <fullName evidence="2">OmpR/PhoB-type domain-containing protein</fullName>
    </recommendedName>
</protein>
<evidence type="ECO:0000259" key="2">
    <source>
        <dbReference type="PROSITE" id="PS51755"/>
    </source>
</evidence>
<dbReference type="InterPro" id="IPR016032">
    <property type="entry name" value="Sig_transdc_resp-reg_C-effctor"/>
</dbReference>
<dbReference type="GO" id="GO:0003677">
    <property type="term" value="F:DNA binding"/>
    <property type="evidence" value="ECO:0007669"/>
    <property type="project" value="UniProtKB-KW"/>
</dbReference>
<name>A0A382NLD8_9ZZZZ</name>